<dbReference type="PROSITE" id="PS50035">
    <property type="entry name" value="PLD"/>
    <property type="match status" value="1"/>
</dbReference>
<dbReference type="Gene3D" id="3.30.870.10">
    <property type="entry name" value="Endonuclease Chain A"/>
    <property type="match status" value="1"/>
</dbReference>
<dbReference type="Proteomes" id="UP000789941">
    <property type="component" value="Unassembled WGS sequence"/>
</dbReference>
<sequence>MKWGMFGLGLVVGFLFCFILLNFIVTPQINIIFSPEDGHEIIDLIDSAQESIDIEMYVFTSRDAIEALERAKNRGVDIRIIIERNVISGQNAEAYNELNAKGIQTRYASRVYELTHSKIIIIDGKKVLVGSHNLSNSALYKNREASVVLIDVPSVKIFIENYEKDWILAS</sequence>
<keyword evidence="4" id="KW-0812">Transmembrane</keyword>
<evidence type="ECO:0000256" key="3">
    <source>
        <dbReference type="ARBA" id="ARBA00023098"/>
    </source>
</evidence>
<proteinExistence type="predicted"/>
<comment type="caution">
    <text evidence="6">The sequence shown here is derived from an EMBL/GenBank/DDBJ whole genome shotgun (WGS) entry which is preliminary data.</text>
</comment>
<gene>
    <name evidence="6" type="primary">clsB</name>
    <name evidence="6" type="ORF">LFW2832_00164</name>
</gene>
<keyword evidence="6" id="KW-0808">Transferase</keyword>
<keyword evidence="4" id="KW-0472">Membrane</keyword>
<dbReference type="GO" id="GO:0016042">
    <property type="term" value="P:lipid catabolic process"/>
    <property type="evidence" value="ECO:0007669"/>
    <property type="project" value="UniProtKB-KW"/>
</dbReference>
<evidence type="ECO:0000256" key="1">
    <source>
        <dbReference type="ARBA" id="ARBA00022801"/>
    </source>
</evidence>
<dbReference type="SUPFAM" id="SSF56024">
    <property type="entry name" value="Phospholipase D/nuclease"/>
    <property type="match status" value="1"/>
</dbReference>
<dbReference type="InterPro" id="IPR001736">
    <property type="entry name" value="PLipase_D/transphosphatidylase"/>
</dbReference>
<evidence type="ECO:0000256" key="2">
    <source>
        <dbReference type="ARBA" id="ARBA00022963"/>
    </source>
</evidence>
<dbReference type="PANTHER" id="PTHR43856">
    <property type="entry name" value="CARDIOLIPIN HYDROLASE"/>
    <property type="match status" value="1"/>
</dbReference>
<dbReference type="Pfam" id="PF13091">
    <property type="entry name" value="PLDc_2"/>
    <property type="match status" value="1"/>
</dbReference>
<dbReference type="GO" id="GO:0016740">
    <property type="term" value="F:transferase activity"/>
    <property type="evidence" value="ECO:0007669"/>
    <property type="project" value="UniProtKB-KW"/>
</dbReference>
<dbReference type="AlphaFoldDB" id="A0A5E4LM46"/>
<keyword evidence="2" id="KW-0442">Lipid degradation</keyword>
<dbReference type="GO" id="GO:0016891">
    <property type="term" value="F:RNA endonuclease activity producing 5'-phosphomonoesters, hydrolytic mechanism"/>
    <property type="evidence" value="ECO:0007669"/>
    <property type="project" value="TreeGrafter"/>
</dbReference>
<evidence type="ECO:0000313" key="6">
    <source>
        <dbReference type="EMBL" id="VVC03044.1"/>
    </source>
</evidence>
<dbReference type="PANTHER" id="PTHR43856:SF1">
    <property type="entry name" value="MITOCHONDRIAL CARDIOLIPIN HYDROLASE"/>
    <property type="match status" value="1"/>
</dbReference>
<reference evidence="6 7" key="1">
    <citation type="submission" date="2019-08" db="EMBL/GenBank/DDBJ databases">
        <authorList>
            <person name="Vazquez-Campos X."/>
        </authorList>
    </citation>
    <scope>NUCLEOTIDE SEQUENCE [LARGE SCALE GENOMIC DNA]</scope>
    <source>
        <strain evidence="6">LFW-283_2</strain>
    </source>
</reference>
<accession>A0A5E4LM46</accession>
<dbReference type="InterPro" id="IPR051406">
    <property type="entry name" value="PLD_domain"/>
</dbReference>
<protein>
    <submittedName>
        <fullName evidence="6">Cardiolipin synthase B</fullName>
        <ecNumber evidence="6">2.7.8.-</ecNumber>
    </submittedName>
</protein>
<evidence type="ECO:0000313" key="7">
    <source>
        <dbReference type="Proteomes" id="UP000789941"/>
    </source>
</evidence>
<keyword evidence="1" id="KW-0378">Hydrolase</keyword>
<dbReference type="EC" id="2.7.8.-" evidence="6"/>
<evidence type="ECO:0000256" key="4">
    <source>
        <dbReference type="SAM" id="Phobius"/>
    </source>
</evidence>
<dbReference type="InterPro" id="IPR025202">
    <property type="entry name" value="PLD-like_dom"/>
</dbReference>
<organism evidence="6 7">
    <name type="scientific">Candidatus Bilamarchaeum dharawalense</name>
    <dbReference type="NCBI Taxonomy" id="2885759"/>
    <lineage>
        <taxon>Archaea</taxon>
        <taxon>Candidatus Micrarchaeota</taxon>
        <taxon>Candidatus Micrarchaeia</taxon>
        <taxon>Candidatus Anstonellales</taxon>
        <taxon>Candidatus Bilamarchaeaceae</taxon>
        <taxon>Candidatus Bilamarchaeum</taxon>
    </lineage>
</organism>
<name>A0A5E4LM46_9ARCH</name>
<feature type="domain" description="PLD phosphodiesterase" evidence="5">
    <location>
        <begin position="111"/>
        <end position="138"/>
    </location>
</feature>
<dbReference type="EMBL" id="CABMJJ010000004">
    <property type="protein sequence ID" value="VVC03044.1"/>
    <property type="molecule type" value="Genomic_DNA"/>
</dbReference>
<keyword evidence="4" id="KW-1133">Transmembrane helix</keyword>
<keyword evidence="3" id="KW-0443">Lipid metabolism</keyword>
<feature type="transmembrane region" description="Helical" evidence="4">
    <location>
        <begin position="6"/>
        <end position="25"/>
    </location>
</feature>
<evidence type="ECO:0000259" key="5">
    <source>
        <dbReference type="PROSITE" id="PS50035"/>
    </source>
</evidence>